<dbReference type="GO" id="GO:0005524">
    <property type="term" value="F:ATP binding"/>
    <property type="evidence" value="ECO:0007669"/>
    <property type="project" value="UniProtKB-KW"/>
</dbReference>
<dbReference type="EMBL" id="JAGQNY010000011">
    <property type="protein sequence ID" value="MCA9302325.1"/>
    <property type="molecule type" value="Genomic_DNA"/>
</dbReference>
<dbReference type="FunFam" id="3.40.50.300:FF:000010">
    <property type="entry name" value="Chaperone clpB 1, putative"/>
    <property type="match status" value="1"/>
</dbReference>
<dbReference type="InterPro" id="IPR019489">
    <property type="entry name" value="Clp_ATPase_C"/>
</dbReference>
<reference evidence="9" key="2">
    <citation type="journal article" date="2021" name="Microbiome">
        <title>Successional dynamics and alternative stable states in a saline activated sludge microbial community over 9 years.</title>
        <authorList>
            <person name="Wang Y."/>
            <person name="Ye J."/>
            <person name="Ju F."/>
            <person name="Liu L."/>
            <person name="Boyd J.A."/>
            <person name="Deng Y."/>
            <person name="Parks D.H."/>
            <person name="Jiang X."/>
            <person name="Yin X."/>
            <person name="Woodcroft B.J."/>
            <person name="Tyson G.W."/>
            <person name="Hugenholtz P."/>
            <person name="Polz M.F."/>
            <person name="Zhang T."/>
        </authorList>
    </citation>
    <scope>NUCLEOTIDE SEQUENCE</scope>
    <source>
        <strain evidence="9">HKST-UBA80</strain>
    </source>
</reference>
<dbReference type="Pfam" id="PF10431">
    <property type="entry name" value="ClpB_D2-small"/>
    <property type="match status" value="1"/>
</dbReference>
<evidence type="ECO:0000256" key="1">
    <source>
        <dbReference type="ARBA" id="ARBA00022737"/>
    </source>
</evidence>
<dbReference type="Pfam" id="PF07724">
    <property type="entry name" value="AAA_2"/>
    <property type="match status" value="1"/>
</dbReference>
<evidence type="ECO:0000313" key="10">
    <source>
        <dbReference type="Proteomes" id="UP000714817"/>
    </source>
</evidence>
<dbReference type="GO" id="GO:0006508">
    <property type="term" value="P:proteolysis"/>
    <property type="evidence" value="ECO:0007669"/>
    <property type="project" value="UniProtKB-KW"/>
</dbReference>
<dbReference type="AlphaFoldDB" id="A0A955E1I7"/>
<evidence type="ECO:0000256" key="4">
    <source>
        <dbReference type="ARBA" id="ARBA00023186"/>
    </source>
</evidence>
<keyword evidence="9" id="KW-0378">Hydrolase</keyword>
<evidence type="ECO:0000313" key="9">
    <source>
        <dbReference type="EMBL" id="MCA9302325.1"/>
    </source>
</evidence>
<dbReference type="InterPro" id="IPR003593">
    <property type="entry name" value="AAA+_ATPase"/>
</dbReference>
<evidence type="ECO:0000259" key="8">
    <source>
        <dbReference type="SMART" id="SM01086"/>
    </source>
</evidence>
<dbReference type="Gene3D" id="1.10.8.60">
    <property type="match status" value="2"/>
</dbReference>
<dbReference type="FunFam" id="3.40.50.300:FF:000025">
    <property type="entry name" value="ATP-dependent Clp protease subunit"/>
    <property type="match status" value="1"/>
</dbReference>
<keyword evidence="4 5" id="KW-0143">Chaperone</keyword>
<feature type="domain" description="Clp ATPase C-terminal" evidence="8">
    <location>
        <begin position="601"/>
        <end position="690"/>
    </location>
</feature>
<dbReference type="GO" id="GO:0005737">
    <property type="term" value="C:cytoplasm"/>
    <property type="evidence" value="ECO:0007669"/>
    <property type="project" value="TreeGrafter"/>
</dbReference>
<dbReference type="SMART" id="SM01086">
    <property type="entry name" value="ClpB_D2-small"/>
    <property type="match status" value="1"/>
</dbReference>
<dbReference type="InterPro" id="IPR003959">
    <property type="entry name" value="ATPase_AAA_core"/>
</dbReference>
<reference evidence="9" key="1">
    <citation type="submission" date="2020-04" db="EMBL/GenBank/DDBJ databases">
        <authorList>
            <person name="Zhang T."/>
        </authorList>
    </citation>
    <scope>NUCLEOTIDE SEQUENCE</scope>
    <source>
        <strain evidence="9">HKST-UBA80</strain>
    </source>
</reference>
<dbReference type="InterPro" id="IPR027417">
    <property type="entry name" value="P-loop_NTPase"/>
</dbReference>
<dbReference type="Gene3D" id="3.40.50.300">
    <property type="entry name" value="P-loop containing nucleotide triphosphate hydrolases"/>
    <property type="match status" value="2"/>
</dbReference>
<dbReference type="InterPro" id="IPR018368">
    <property type="entry name" value="ClpA/B_CS1"/>
</dbReference>
<dbReference type="GO" id="GO:0034605">
    <property type="term" value="P:cellular response to heat"/>
    <property type="evidence" value="ECO:0007669"/>
    <property type="project" value="TreeGrafter"/>
</dbReference>
<feature type="coiled-coil region" evidence="6">
    <location>
        <begin position="317"/>
        <end position="344"/>
    </location>
</feature>
<evidence type="ECO:0000259" key="7">
    <source>
        <dbReference type="SMART" id="SM00382"/>
    </source>
</evidence>
<dbReference type="CDD" id="cd19499">
    <property type="entry name" value="RecA-like_ClpB_Hsp104-like"/>
    <property type="match status" value="1"/>
</dbReference>
<dbReference type="SUPFAM" id="SSF52540">
    <property type="entry name" value="P-loop containing nucleoside triphosphate hydrolases"/>
    <property type="match status" value="2"/>
</dbReference>
<evidence type="ECO:0000256" key="3">
    <source>
        <dbReference type="ARBA" id="ARBA00022840"/>
    </source>
</evidence>
<comment type="caution">
    <text evidence="9">The sequence shown here is derived from an EMBL/GenBank/DDBJ whole genome shotgun (WGS) entry which is preliminary data.</text>
</comment>
<dbReference type="InterPro" id="IPR001270">
    <property type="entry name" value="ClpA/B"/>
</dbReference>
<dbReference type="PRINTS" id="PR00300">
    <property type="entry name" value="CLPPROTEASEA"/>
</dbReference>
<keyword evidence="3 5" id="KW-0067">ATP-binding</keyword>
<keyword evidence="6" id="KW-0175">Coiled coil</keyword>
<dbReference type="GO" id="GO:0008233">
    <property type="term" value="F:peptidase activity"/>
    <property type="evidence" value="ECO:0007669"/>
    <property type="project" value="UniProtKB-KW"/>
</dbReference>
<dbReference type="PROSITE" id="PS00870">
    <property type="entry name" value="CLPAB_1"/>
    <property type="match status" value="1"/>
</dbReference>
<dbReference type="PANTHER" id="PTHR11638:SF18">
    <property type="entry name" value="HEAT SHOCK PROTEIN 104"/>
    <property type="match status" value="1"/>
</dbReference>
<dbReference type="InterPro" id="IPR028299">
    <property type="entry name" value="ClpA/B_CS2"/>
</dbReference>
<organism evidence="9 10">
    <name type="scientific">candidate division WWE3 bacterium</name>
    <dbReference type="NCBI Taxonomy" id="2053526"/>
    <lineage>
        <taxon>Bacteria</taxon>
        <taxon>Katanobacteria</taxon>
    </lineage>
</organism>
<dbReference type="PANTHER" id="PTHR11638">
    <property type="entry name" value="ATP-DEPENDENT CLP PROTEASE"/>
    <property type="match status" value="1"/>
</dbReference>
<dbReference type="SMART" id="SM00382">
    <property type="entry name" value="AAA"/>
    <property type="match status" value="2"/>
</dbReference>
<evidence type="ECO:0000256" key="6">
    <source>
        <dbReference type="SAM" id="Coils"/>
    </source>
</evidence>
<dbReference type="PROSITE" id="PS00871">
    <property type="entry name" value="CLPAB_2"/>
    <property type="match status" value="1"/>
</dbReference>
<evidence type="ECO:0000256" key="2">
    <source>
        <dbReference type="ARBA" id="ARBA00022741"/>
    </source>
</evidence>
<dbReference type="Pfam" id="PF00004">
    <property type="entry name" value="AAA"/>
    <property type="match status" value="1"/>
</dbReference>
<dbReference type="Proteomes" id="UP000714817">
    <property type="component" value="Unassembled WGS sequence"/>
</dbReference>
<feature type="domain" description="AAA+ ATPase" evidence="7">
    <location>
        <begin position="86"/>
        <end position="231"/>
    </location>
</feature>
<proteinExistence type="inferred from homology"/>
<comment type="similarity">
    <text evidence="5">Belongs to the ClpA/ClpB family.</text>
</comment>
<feature type="domain" description="AAA+ ATPase" evidence="7">
    <location>
        <begin position="422"/>
        <end position="561"/>
    </location>
</feature>
<dbReference type="CDD" id="cd00009">
    <property type="entry name" value="AAA"/>
    <property type="match status" value="1"/>
</dbReference>
<protein>
    <submittedName>
        <fullName evidence="9">ATP-dependent Clp protease ATP-binding subunit</fullName>
    </submittedName>
</protein>
<keyword evidence="2 5" id="KW-0547">Nucleotide-binding</keyword>
<keyword evidence="1" id="KW-0677">Repeat</keyword>
<dbReference type="InterPro" id="IPR041546">
    <property type="entry name" value="ClpA/ClpB_AAA_lid"/>
</dbReference>
<name>A0A955E1I7_UNCKA</name>
<dbReference type="GO" id="GO:0016887">
    <property type="term" value="F:ATP hydrolysis activity"/>
    <property type="evidence" value="ECO:0007669"/>
    <property type="project" value="InterPro"/>
</dbReference>
<keyword evidence="9" id="KW-0645">Protease</keyword>
<dbReference type="Pfam" id="PF17871">
    <property type="entry name" value="AAA_lid_9"/>
    <property type="match status" value="1"/>
</dbReference>
<dbReference type="Gene3D" id="4.10.860.10">
    <property type="entry name" value="UVR domain"/>
    <property type="match status" value="1"/>
</dbReference>
<dbReference type="InterPro" id="IPR050130">
    <property type="entry name" value="ClpA_ClpB"/>
</dbReference>
<accession>A0A955E1I7</accession>
<sequence>MAVICHRCGQRPAVISANRIIDGKQVYMALCEVCYNEIQKEATSSSSRLDKFGRDLTEAAKEGKLDPVIGRKDEIERVVHILSRRTKNNPVLIGDPGVGKTAIAEGLAQRIVKGQVPEPLRNKRVFALDLALVIAGTSHRGMFEKRLKDIIEEVISSHGQIILFLDELHTVVGAGAAEGSMDAANILKPALARGELQMVGATTIDEYRKYIEKDAALERRFQSILVDEPTSEETVEIIKGLRERYEAHHQVKITDEAISAAVKMSDRYISDRFLPDKAIDLIDEASALVRLSQVKEPDNLKQVEEQLYTKKADLRKKDIAPEQKAELEEDIKKLEQVKEELIDIWTKTKLEEIPNVLADDVLKVVSRATRIPLERLSVHEKEKLVHLEELLHKRIVGQDVAVKTVSEAIRRARAGLKDPRRPIGSFLFLGPTGIGKTELSKALAEVLYGNEDMIVRLDMSEYMEKHTVSKLIGAPPGYIGFERGGNLTDIVRRKPFSVVLLDEIEKAHPDIFNTLLQIMEDGRLTDSKGRTVDFKNTIVIMTSNVGSEYLRRGSIGFGSKEAKQNITGKSEFEQNVDKVLKDSFKPEFLNRIDEIIIFTSLNKDDIKEICIRLLEKTVMALKDQNITLKWSKKLVDYLVENGYSDEYGARPLRRLIQKEIENKVADKIILGEINEGDTVSLDAVSEGIRVSVKSPALV</sequence>
<gene>
    <name evidence="9" type="ORF">KDA10_03145</name>
</gene>
<evidence type="ECO:0000256" key="5">
    <source>
        <dbReference type="RuleBase" id="RU004432"/>
    </source>
</evidence>